<dbReference type="KEGG" id="vg:16574793"/>
<evidence type="ECO:0000313" key="2">
    <source>
        <dbReference type="Proteomes" id="UP000015545"/>
    </source>
</evidence>
<reference evidence="1 2" key="1">
    <citation type="journal article" date="2014" name="Genome Announc.">
        <title>Complete Genome Sequence of the Novel Giant Pseudomonas Phage PaBG.</title>
        <authorList>
            <person name="Sykilinda N.N."/>
            <person name="Bondar A.A."/>
            <person name="Gorshkova A.S."/>
            <person name="Kurochkina L.P."/>
            <person name="Kulikov E.E."/>
            <person name="Shneider M.M."/>
            <person name="Kadykov V.A."/>
            <person name="Solovjeva N.V."/>
            <person name="Kabilov M.R."/>
            <person name="Mesyanzhinov V.V."/>
            <person name="Vlassov V.V."/>
            <person name="Drukker V.V."/>
            <person name="Miroshnikov K.A."/>
        </authorList>
    </citation>
    <scope>NUCLEOTIDE SEQUENCE [LARGE SCALE GENOMIC DNA]</scope>
</reference>
<name>S5WKC1_9CAUD</name>
<evidence type="ECO:0008006" key="3">
    <source>
        <dbReference type="Google" id="ProtNLM"/>
    </source>
</evidence>
<evidence type="ECO:0000313" key="1">
    <source>
        <dbReference type="EMBL" id="AGS81991.1"/>
    </source>
</evidence>
<dbReference type="Proteomes" id="UP000015545">
    <property type="component" value="Segment"/>
</dbReference>
<organism evidence="1 2">
    <name type="scientific">Pseudomonas phage PaBG</name>
    <dbReference type="NCBI Taxonomy" id="1335230"/>
    <lineage>
        <taxon>Viruses</taxon>
        <taxon>Duplodnaviria</taxon>
        <taxon>Heunggongvirae</taxon>
        <taxon>Uroviricota</taxon>
        <taxon>Caudoviricetes</taxon>
        <taxon>Baikalvirus</taxon>
        <taxon>Baikalvirus PaBG</taxon>
    </lineage>
</organism>
<sequence length="572" mass="64291">MSSLPLEIDIDPLLKDIVFSEDLEQKKLIMRLYKDIYYNDPIGGSCVDLTSTLPFSDFNIGGIQNPKVSAAFEEVIERLNIRTLLPELSIDHQVTGAFVANMLYNPQKNTFVDLICHQYENCKVDPLPFYSQDPLITVAFPDSHKAVMGSDSPRIKKLREYLGAEVVKQISNDALELDPLSTIYIPRKSFTNSTGVSYFRRILPIWLLEKNLFRGTLVESARRQRGILHLTLGDGDQWEPTMADMQMAMELFQNADADPLGAVIATRMGISTEEIRQGGDFWKVTDIWDQTMAMKLRALGISESFLSGEATYSNADTSLTVFIEALRSYRDTITTKLFYNKIFPLVSALHGFTVNRSGKLSIKGNMLDKFDSMSNHEILQDGSRLLIPSVHWAKQLKPEGDQAYLDMLQALTEKGVPVPLRAMAAAGGFNLDALLADQEDDFELLKRIGKYQKRLADVKKEYMPEGDSAGGGDEALAAAMARTDLFYENYNRGVRGSVLSEGTGRMKALAQRNFGEAMEVAGETHDGKRRWLPNQKLANERVNRKIARQLADITRNQRTPLTHSTKARHIEF</sequence>
<gene>
    <name evidence="1" type="ORF">PaBG_00107</name>
</gene>
<dbReference type="OrthoDB" id="29664at10239"/>
<proteinExistence type="predicted"/>
<protein>
    <recommendedName>
        <fullName evidence="3">Portal protein</fullName>
    </recommendedName>
</protein>
<dbReference type="EMBL" id="KF147891">
    <property type="protein sequence ID" value="AGS81991.1"/>
    <property type="molecule type" value="Genomic_DNA"/>
</dbReference>
<accession>S5WKC1</accession>
<keyword evidence="2" id="KW-1185">Reference proteome</keyword>